<dbReference type="PANTHER" id="PTHR35908">
    <property type="entry name" value="HYPOTHETICAL FUSION PROTEIN"/>
    <property type="match status" value="1"/>
</dbReference>
<feature type="domain" description="VOC" evidence="1">
    <location>
        <begin position="1"/>
        <end position="113"/>
    </location>
</feature>
<dbReference type="InterPro" id="IPR029068">
    <property type="entry name" value="Glyas_Bleomycin-R_OHBP_Dase"/>
</dbReference>
<dbReference type="SUPFAM" id="SSF54593">
    <property type="entry name" value="Glyoxalase/Bleomycin resistance protein/Dihydroxybiphenyl dioxygenase"/>
    <property type="match status" value="1"/>
</dbReference>
<comment type="caution">
    <text evidence="2">The sequence shown here is derived from an EMBL/GenBank/DDBJ whole genome shotgun (WGS) entry which is preliminary data.</text>
</comment>
<sequence>MVTLDCPDPRVLAEFYHQVTGWEIAHSEVDYAMVSREGQVPIGFQRADEFAPPRWPGAEVPQQFHLDFVVEDLDATEKKLLDAGAGKPEFQPGGDRWRVLTDPAGHPFCVCLRSS</sequence>
<keyword evidence="3" id="KW-1185">Reference proteome</keyword>
<gene>
    <name evidence="2" type="ORF">GCM10009754_72320</name>
</gene>
<evidence type="ECO:0000259" key="1">
    <source>
        <dbReference type="PROSITE" id="PS51819"/>
    </source>
</evidence>
<dbReference type="Pfam" id="PF18029">
    <property type="entry name" value="Glyoxalase_6"/>
    <property type="match status" value="1"/>
</dbReference>
<dbReference type="EMBL" id="BAAANN010000040">
    <property type="protein sequence ID" value="GAA1984482.1"/>
    <property type="molecule type" value="Genomic_DNA"/>
</dbReference>
<dbReference type="Gene3D" id="3.10.180.10">
    <property type="entry name" value="2,3-Dihydroxybiphenyl 1,2-Dioxygenase, domain 1"/>
    <property type="match status" value="1"/>
</dbReference>
<evidence type="ECO:0000313" key="2">
    <source>
        <dbReference type="EMBL" id="GAA1984482.1"/>
    </source>
</evidence>
<reference evidence="2 3" key="1">
    <citation type="journal article" date="2019" name="Int. J. Syst. Evol. Microbiol.">
        <title>The Global Catalogue of Microorganisms (GCM) 10K type strain sequencing project: providing services to taxonomists for standard genome sequencing and annotation.</title>
        <authorList>
            <consortium name="The Broad Institute Genomics Platform"/>
            <consortium name="The Broad Institute Genome Sequencing Center for Infectious Disease"/>
            <person name="Wu L."/>
            <person name="Ma J."/>
        </authorList>
    </citation>
    <scope>NUCLEOTIDE SEQUENCE [LARGE SCALE GENOMIC DNA]</scope>
    <source>
        <strain evidence="2 3">JCM 14545</strain>
    </source>
</reference>
<name>A0ABN2SEZ3_9PSEU</name>
<dbReference type="PANTHER" id="PTHR35908:SF1">
    <property type="entry name" value="CONSERVED PROTEIN"/>
    <property type="match status" value="1"/>
</dbReference>
<accession>A0ABN2SEZ3</accession>
<dbReference type="Proteomes" id="UP001501116">
    <property type="component" value="Unassembled WGS sequence"/>
</dbReference>
<proteinExistence type="predicted"/>
<dbReference type="InterPro" id="IPR041581">
    <property type="entry name" value="Glyoxalase_6"/>
</dbReference>
<dbReference type="PROSITE" id="PS51819">
    <property type="entry name" value="VOC"/>
    <property type="match status" value="1"/>
</dbReference>
<evidence type="ECO:0000313" key="3">
    <source>
        <dbReference type="Proteomes" id="UP001501116"/>
    </source>
</evidence>
<organism evidence="2 3">
    <name type="scientific">Amycolatopsis minnesotensis</name>
    <dbReference type="NCBI Taxonomy" id="337894"/>
    <lineage>
        <taxon>Bacteria</taxon>
        <taxon>Bacillati</taxon>
        <taxon>Actinomycetota</taxon>
        <taxon>Actinomycetes</taxon>
        <taxon>Pseudonocardiales</taxon>
        <taxon>Pseudonocardiaceae</taxon>
        <taxon>Amycolatopsis</taxon>
    </lineage>
</organism>
<protein>
    <submittedName>
        <fullName evidence="2">VOC family protein</fullName>
    </submittedName>
</protein>
<dbReference type="CDD" id="cd06587">
    <property type="entry name" value="VOC"/>
    <property type="match status" value="1"/>
</dbReference>
<dbReference type="InterPro" id="IPR037523">
    <property type="entry name" value="VOC_core"/>
</dbReference>